<name>A0A8J2NG97_9HEXA</name>
<dbReference type="GO" id="GO:0031201">
    <property type="term" value="C:SNARE complex"/>
    <property type="evidence" value="ECO:0007669"/>
    <property type="project" value="TreeGrafter"/>
</dbReference>
<feature type="compositionally biased region" description="Gly residues" evidence="14">
    <location>
        <begin position="925"/>
        <end position="947"/>
    </location>
</feature>
<evidence type="ECO:0000256" key="1">
    <source>
        <dbReference type="ARBA" id="ARBA00004202"/>
    </source>
</evidence>
<comment type="caution">
    <text evidence="16">The sequence shown here is derived from an EMBL/GenBank/DDBJ whole genome shotgun (WGS) entry which is preliminary data.</text>
</comment>
<feature type="compositionally biased region" description="Gly residues" evidence="14">
    <location>
        <begin position="903"/>
        <end position="918"/>
    </location>
</feature>
<evidence type="ECO:0000256" key="14">
    <source>
        <dbReference type="SAM" id="MobiDB-lite"/>
    </source>
</evidence>
<evidence type="ECO:0000313" key="16">
    <source>
        <dbReference type="EMBL" id="CAG7649471.1"/>
    </source>
</evidence>
<proteinExistence type="inferred from homology"/>
<evidence type="ECO:0000256" key="8">
    <source>
        <dbReference type="ARBA" id="ARBA00022737"/>
    </source>
</evidence>
<evidence type="ECO:0000256" key="4">
    <source>
        <dbReference type="ARBA" id="ARBA00022448"/>
    </source>
</evidence>
<keyword evidence="6" id="KW-0963">Cytoplasm</keyword>
<feature type="compositionally biased region" description="Low complexity" evidence="14">
    <location>
        <begin position="653"/>
        <end position="663"/>
    </location>
</feature>
<keyword evidence="7 12" id="KW-0853">WD repeat</keyword>
<evidence type="ECO:0000256" key="11">
    <source>
        <dbReference type="ARBA" id="ARBA00023136"/>
    </source>
</evidence>
<dbReference type="FunFam" id="1.20.5.110:FF:000001">
    <property type="entry name" value="syntaxin-binding protein 5 isoform X1"/>
    <property type="match status" value="1"/>
</dbReference>
<dbReference type="CDD" id="cd15873">
    <property type="entry name" value="R-SNARE_STXBP5_6"/>
    <property type="match status" value="1"/>
</dbReference>
<evidence type="ECO:0000256" key="10">
    <source>
        <dbReference type="ARBA" id="ARBA00023054"/>
    </source>
</evidence>
<feature type="compositionally biased region" description="Polar residues" evidence="14">
    <location>
        <begin position="625"/>
        <end position="637"/>
    </location>
</feature>
<dbReference type="Proteomes" id="UP000708208">
    <property type="component" value="Unassembled WGS sequence"/>
</dbReference>
<evidence type="ECO:0000256" key="6">
    <source>
        <dbReference type="ARBA" id="ARBA00022490"/>
    </source>
</evidence>
<dbReference type="EMBL" id="CAJVCH010003606">
    <property type="protein sequence ID" value="CAG7649471.1"/>
    <property type="molecule type" value="Genomic_DNA"/>
</dbReference>
<accession>A0A8J2NG97</accession>
<comment type="subcellular location">
    <subcellularLocation>
        <location evidence="1">Cell membrane</location>
        <topology evidence="1">Peripheral membrane protein</topology>
    </subcellularLocation>
    <subcellularLocation>
        <location evidence="2">Cytoplasm</location>
    </subcellularLocation>
</comment>
<keyword evidence="10 13" id="KW-0175">Coiled coil</keyword>
<evidence type="ECO:0000256" key="9">
    <source>
        <dbReference type="ARBA" id="ARBA00022927"/>
    </source>
</evidence>
<gene>
    <name evidence="16" type="ORF">AFUS01_LOCUS690</name>
</gene>
<evidence type="ECO:0000256" key="13">
    <source>
        <dbReference type="PROSITE-ProRule" id="PRU00290"/>
    </source>
</evidence>
<organism evidence="16 17">
    <name type="scientific">Allacma fusca</name>
    <dbReference type="NCBI Taxonomy" id="39272"/>
    <lineage>
        <taxon>Eukaryota</taxon>
        <taxon>Metazoa</taxon>
        <taxon>Ecdysozoa</taxon>
        <taxon>Arthropoda</taxon>
        <taxon>Hexapoda</taxon>
        <taxon>Collembola</taxon>
        <taxon>Symphypleona</taxon>
        <taxon>Sminthuridae</taxon>
        <taxon>Allacma</taxon>
    </lineage>
</organism>
<feature type="compositionally biased region" description="Low complexity" evidence="14">
    <location>
        <begin position="860"/>
        <end position="877"/>
    </location>
</feature>
<protein>
    <recommendedName>
        <fullName evidence="15">V-SNARE coiled-coil homology domain-containing protein</fullName>
    </recommendedName>
</protein>
<dbReference type="Pfam" id="PF00400">
    <property type="entry name" value="WD40"/>
    <property type="match status" value="1"/>
</dbReference>
<dbReference type="InterPro" id="IPR001680">
    <property type="entry name" value="WD40_rpt"/>
</dbReference>
<feature type="compositionally biased region" description="Polar residues" evidence="14">
    <location>
        <begin position="748"/>
        <end position="760"/>
    </location>
</feature>
<evidence type="ECO:0000259" key="15">
    <source>
        <dbReference type="PROSITE" id="PS50892"/>
    </source>
</evidence>
<dbReference type="PANTHER" id="PTHR10241:SF25">
    <property type="entry name" value="TOMOSYN, ISOFORM C"/>
    <property type="match status" value="1"/>
</dbReference>
<evidence type="ECO:0000256" key="12">
    <source>
        <dbReference type="PROSITE-ProRule" id="PRU00221"/>
    </source>
</evidence>
<feature type="domain" description="V-SNARE coiled-coil homology" evidence="15">
    <location>
        <begin position="1437"/>
        <end position="1497"/>
    </location>
</feature>
<keyword evidence="8" id="KW-0677">Repeat</keyword>
<keyword evidence="17" id="KW-1185">Reference proteome</keyword>
<dbReference type="OrthoDB" id="19944at2759"/>
<dbReference type="GO" id="GO:0006893">
    <property type="term" value="P:Golgi to plasma membrane transport"/>
    <property type="evidence" value="ECO:0007669"/>
    <property type="project" value="TreeGrafter"/>
</dbReference>
<dbReference type="InterPro" id="IPR042855">
    <property type="entry name" value="V_SNARE_CC"/>
</dbReference>
<keyword evidence="9" id="KW-0653">Protein transport</keyword>
<reference evidence="16" key="1">
    <citation type="submission" date="2021-06" db="EMBL/GenBank/DDBJ databases">
        <authorList>
            <person name="Hodson N. C."/>
            <person name="Mongue J. A."/>
            <person name="Jaron S. K."/>
        </authorList>
    </citation>
    <scope>NUCLEOTIDE SEQUENCE</scope>
</reference>
<feature type="compositionally biased region" description="Polar residues" evidence="14">
    <location>
        <begin position="844"/>
        <end position="859"/>
    </location>
</feature>
<dbReference type="GO" id="GO:0045159">
    <property type="term" value="F:myosin II binding"/>
    <property type="evidence" value="ECO:0007669"/>
    <property type="project" value="TreeGrafter"/>
</dbReference>
<sequence length="1502" mass="161849">MTVRLGSLNSDIQKDPSWGILQRRGTFGKRPLHRSHRLGRPGVDIHLETLIPAAAILHLEFIVNEGKLVGATSDDVLHLWDFRENKKPEIMHSLKFQRERITCLKIPLQSKWIYIGTERGNIHVVNLDSFQLSGYIINWNKAIELSRKTHPGSVIYLGDNPTDSSKILIAYETGQMVLWDLRARMAEFRYQSNEPLRSVAWHSDGKSFVSSHTDGSLLTWNIRINKPVNVSFPHSRGVGKDGKTESFRSIHKVDWKSSRSGDNFVIFSGGLSNGASSDNYSNTPSLTVIHGKTTTVLEMEHNVLDFIVICESQWESEIQDPTGIIVLLQSDLVIIDLLTPGYPCYPNPYPMDIHESPVTTCVYIANCPFDIISPLYSAGSKVNKKSVGYSEREWPVNGGTWGSGSCSYAEIVVTGHADGSVKFWDASSTSLQVLYKLKTSKPFERTQSKKTDDSDPYAVQLIKMCPDSRILVIAGASSQVLLFKFRKHETVAETAVLEIPIVSDLVEDEFGGFDYSMRVDRDKLEFFSPLRVKGGSLKKIPGYQIELVCLTPWVNGEPPGGICSLAVSSGNGLLGYGTETGVVIVDYIQKVALLSTATPDLYGTADPYTRAPKSPSSLKRDESPPDSQQSFDMNCATTPSGEEPHQPPPAPPSASSAGSSATSNNPMQTLLPAPSSAEEISNPPAKSPKSSWSNVKSLLSKGFHKKASLASVESISVLDNTKKSPTSEEPPSKMLPGDLKFPSKKMSQDTIELPNNSEDPNTPDIPIDNNGKGPEVEQLTEPMGSSEDSVEHSFTFCHPEIQVEDNFESMGEKQQQLDRPKDLPLSGGAVIGGGGIPPIPPPRTKNSLKAMPSSSLPPESTNTNANASASACATSKNNNKKSKEPPMSPTQLMFSASASLKDAGGGGSGGGPGGGSMGGPNSSNSGGGGGGGGCGERGGGGGRGSVTGGDKSPRKQSEPRRSKSQGSSCSSNQPQHLLLHQQRREQRSLSKCYSMAQGTAAAASAGFINSSPESTPPSPGLTNPVKSNLLLLSRQYCSFGSGGSGAGASSYVTCQHQSSFNQDKLDSTFSRSRSSSMSSLDNITSESIQCLTFVETFPRKNDSTTTTPTVWVGTSLGSILVLTIGSTGSDRQNDPLTITPSGTIFRLKGAILEMCFMDATGTYIYGNTESWKDESARAKTPTKCSSRGSPTDSSMHPPLHYAILVSEKQSRVVSLPSQTCLYKAQLVNCNYPPSEPSTTAPSSSSAAYFVIKAGLTTIKDSPCLVTYNSNGRMSVYSLPSLRILIDVEFVPLSDLSFLLNQSSSGLGASGSGGTRKSGLLVDPMLSIWGQQIIIGEDTNLIAKTFCFSEFGHGLYLSSPSEMQKFTISAEFAHQVANMFGTLYIETEFPERPKEGFFTGLFGGGVRNLDREELFGESSGKPPRSVAKLLPAAGTPPELAHLQMRSSTAASEVQRARMLLVERGEKLGHLEDKTAKMAADAENFSSAAHQLMLKYKDKKWYQL</sequence>
<evidence type="ECO:0000256" key="5">
    <source>
        <dbReference type="ARBA" id="ARBA00022475"/>
    </source>
</evidence>
<evidence type="ECO:0000256" key="7">
    <source>
        <dbReference type="ARBA" id="ARBA00022574"/>
    </source>
</evidence>
<dbReference type="GO" id="GO:0005096">
    <property type="term" value="F:GTPase activator activity"/>
    <property type="evidence" value="ECO:0007669"/>
    <property type="project" value="TreeGrafter"/>
</dbReference>
<feature type="compositionally biased region" description="Basic and acidic residues" evidence="14">
    <location>
        <begin position="951"/>
        <end position="961"/>
    </location>
</feature>
<dbReference type="GO" id="GO:0019905">
    <property type="term" value="F:syntaxin binding"/>
    <property type="evidence" value="ECO:0007669"/>
    <property type="project" value="TreeGrafter"/>
</dbReference>
<evidence type="ECO:0000256" key="3">
    <source>
        <dbReference type="ARBA" id="ARBA00008070"/>
    </source>
</evidence>
<comment type="similarity">
    <text evidence="3">Belongs to the WD repeat L(2)GL family.</text>
</comment>
<evidence type="ECO:0000313" key="17">
    <source>
        <dbReference type="Proteomes" id="UP000708208"/>
    </source>
</evidence>
<keyword evidence="11" id="KW-0472">Membrane</keyword>
<feature type="region of interest" description="Disordered" evidence="14">
    <location>
        <begin position="807"/>
        <end position="975"/>
    </location>
</feature>
<dbReference type="GO" id="GO:0006887">
    <property type="term" value="P:exocytosis"/>
    <property type="evidence" value="ECO:0007669"/>
    <property type="project" value="TreeGrafter"/>
</dbReference>
<dbReference type="SMART" id="SM00320">
    <property type="entry name" value="WD40"/>
    <property type="match status" value="6"/>
</dbReference>
<dbReference type="PROSITE" id="PS50892">
    <property type="entry name" value="V_SNARE"/>
    <property type="match status" value="1"/>
</dbReference>
<feature type="repeat" description="WD" evidence="12">
    <location>
        <begin position="189"/>
        <end position="230"/>
    </location>
</feature>
<feature type="compositionally biased region" description="Polar residues" evidence="14">
    <location>
        <begin position="889"/>
        <end position="898"/>
    </location>
</feature>
<dbReference type="Pfam" id="PF08366">
    <property type="entry name" value="LLGL"/>
    <property type="match status" value="1"/>
</dbReference>
<dbReference type="PANTHER" id="PTHR10241">
    <property type="entry name" value="LETHAL 2 GIANT LARVAE PROTEIN"/>
    <property type="match status" value="1"/>
</dbReference>
<dbReference type="PROSITE" id="PS50082">
    <property type="entry name" value="WD_REPEATS_2"/>
    <property type="match status" value="1"/>
</dbReference>
<dbReference type="GO" id="GO:0005886">
    <property type="term" value="C:plasma membrane"/>
    <property type="evidence" value="ECO:0007669"/>
    <property type="project" value="UniProtKB-SubCell"/>
</dbReference>
<feature type="compositionally biased region" description="Low complexity" evidence="14">
    <location>
        <begin position="964"/>
        <end position="975"/>
    </location>
</feature>
<feature type="region of interest" description="Disordered" evidence="14">
    <location>
        <begin position="718"/>
        <end position="791"/>
    </location>
</feature>
<feature type="region of interest" description="Disordered" evidence="14">
    <location>
        <begin position="602"/>
        <end position="693"/>
    </location>
</feature>
<keyword evidence="4" id="KW-0813">Transport</keyword>
<evidence type="ECO:0000256" key="2">
    <source>
        <dbReference type="ARBA" id="ARBA00004496"/>
    </source>
</evidence>
<keyword evidence="5" id="KW-1003">Cell membrane</keyword>
<dbReference type="GO" id="GO:0015031">
    <property type="term" value="P:protein transport"/>
    <property type="evidence" value="ECO:0007669"/>
    <property type="project" value="UniProtKB-KW"/>
</dbReference>
<dbReference type="InterPro" id="IPR013577">
    <property type="entry name" value="LLGL2"/>
</dbReference>